<dbReference type="GO" id="GO:0051536">
    <property type="term" value="F:iron-sulfur cluster binding"/>
    <property type="evidence" value="ECO:0007669"/>
    <property type="project" value="UniProtKB-KW"/>
</dbReference>
<dbReference type="AlphaFoldDB" id="A0AAU9M2G4"/>
<sequence>MASSSHKGSNYYGAASYRSRYDATENQMLTDTSQQRRILKHRYYLIEKAKDAEIVGILVATLGVAGYLSMIHQIKEMITRAGKKAYTLVMGRPNPSKLANFPELDIQNNYGQKFWQNVEFVFGKELMNYTNSDEIQLHIDPVHAELDDEIGGLCKQVRQLKNVATEIELEAKNQNEFINQLIWN</sequence>
<evidence type="ECO:0000256" key="2">
    <source>
        <dbReference type="ARBA" id="ARBA00005156"/>
    </source>
</evidence>
<keyword evidence="7" id="KW-0812">Transmembrane</keyword>
<keyword evidence="4" id="KW-0479">Metal-binding</keyword>
<keyword evidence="5" id="KW-0408">Iron</keyword>
<dbReference type="PANTHER" id="PTHR10762:SF2">
    <property type="entry name" value="2-(3-AMINO-3-CARBOXYPROPYL)HISTIDINE SYNTHASE SUBUNIT 2"/>
    <property type="match status" value="1"/>
</dbReference>
<keyword evidence="9" id="KW-1185">Reference proteome</keyword>
<dbReference type="SUPFAM" id="SSF58038">
    <property type="entry name" value="SNARE fusion complex"/>
    <property type="match status" value="1"/>
</dbReference>
<dbReference type="InterPro" id="IPR042265">
    <property type="entry name" value="DPH1/DPH2_3"/>
</dbReference>
<evidence type="ECO:0000256" key="5">
    <source>
        <dbReference type="ARBA" id="ARBA00023004"/>
    </source>
</evidence>
<comment type="caution">
    <text evidence="8">The sequence shown here is derived from an EMBL/GenBank/DDBJ whole genome shotgun (WGS) entry which is preliminary data.</text>
</comment>
<gene>
    <name evidence="8" type="ORF">LVIROSA_LOCUS2977</name>
</gene>
<accession>A0AAU9M2G4</accession>
<organism evidence="8 9">
    <name type="scientific">Lactuca virosa</name>
    <dbReference type="NCBI Taxonomy" id="75947"/>
    <lineage>
        <taxon>Eukaryota</taxon>
        <taxon>Viridiplantae</taxon>
        <taxon>Streptophyta</taxon>
        <taxon>Embryophyta</taxon>
        <taxon>Tracheophyta</taxon>
        <taxon>Spermatophyta</taxon>
        <taxon>Magnoliopsida</taxon>
        <taxon>eudicotyledons</taxon>
        <taxon>Gunneridae</taxon>
        <taxon>Pentapetalae</taxon>
        <taxon>asterids</taxon>
        <taxon>campanulids</taxon>
        <taxon>Asterales</taxon>
        <taxon>Asteraceae</taxon>
        <taxon>Cichorioideae</taxon>
        <taxon>Cichorieae</taxon>
        <taxon>Lactucinae</taxon>
        <taxon>Lactuca</taxon>
    </lineage>
</organism>
<keyword evidence="7" id="KW-1133">Transmembrane helix</keyword>
<keyword evidence="7" id="KW-0472">Membrane</keyword>
<feature type="transmembrane region" description="Helical" evidence="7">
    <location>
        <begin position="54"/>
        <end position="74"/>
    </location>
</feature>
<dbReference type="Pfam" id="PF01866">
    <property type="entry name" value="Diphthamide_syn"/>
    <property type="match status" value="1"/>
</dbReference>
<evidence type="ECO:0000256" key="4">
    <source>
        <dbReference type="ARBA" id="ARBA00022723"/>
    </source>
</evidence>
<protein>
    <submittedName>
        <fullName evidence="8">Uncharacterized protein</fullName>
    </submittedName>
</protein>
<evidence type="ECO:0000313" key="9">
    <source>
        <dbReference type="Proteomes" id="UP001157418"/>
    </source>
</evidence>
<dbReference type="InterPro" id="IPR016435">
    <property type="entry name" value="DPH1/DPH2"/>
</dbReference>
<dbReference type="Proteomes" id="UP001157418">
    <property type="component" value="Unassembled WGS sequence"/>
</dbReference>
<keyword evidence="6" id="KW-0411">Iron-sulfur</keyword>
<dbReference type="EMBL" id="CAKMRJ010000001">
    <property type="protein sequence ID" value="CAH1415108.1"/>
    <property type="molecule type" value="Genomic_DNA"/>
</dbReference>
<evidence type="ECO:0000256" key="6">
    <source>
        <dbReference type="ARBA" id="ARBA00023014"/>
    </source>
</evidence>
<name>A0AAU9M2G4_9ASTR</name>
<dbReference type="SFLD" id="SFLDS00032">
    <property type="entry name" value="Radical_SAM_3-amino-3-carboxyp"/>
    <property type="match status" value="1"/>
</dbReference>
<evidence type="ECO:0000256" key="1">
    <source>
        <dbReference type="ARBA" id="ARBA00001966"/>
    </source>
</evidence>
<comment type="similarity">
    <text evidence="3">Belongs to the DPH1/DPH2 family. DPH2 subfamily.</text>
</comment>
<dbReference type="PANTHER" id="PTHR10762">
    <property type="entry name" value="DIPHTHAMIDE BIOSYNTHESIS PROTEIN"/>
    <property type="match status" value="1"/>
</dbReference>
<dbReference type="NCBIfam" id="TIGR00322">
    <property type="entry name" value="diphth2_R"/>
    <property type="match status" value="1"/>
</dbReference>
<dbReference type="GO" id="GO:0090560">
    <property type="term" value="F:2-(3-amino-3-carboxypropyl)histidine synthase activity"/>
    <property type="evidence" value="ECO:0007669"/>
    <property type="project" value="InterPro"/>
</dbReference>
<comment type="cofactor">
    <cofactor evidence="1">
        <name>[4Fe-4S] cluster</name>
        <dbReference type="ChEBI" id="CHEBI:49883"/>
    </cofactor>
</comment>
<evidence type="ECO:0000313" key="8">
    <source>
        <dbReference type="EMBL" id="CAH1415108.1"/>
    </source>
</evidence>
<evidence type="ECO:0000256" key="7">
    <source>
        <dbReference type="SAM" id="Phobius"/>
    </source>
</evidence>
<dbReference type="GO" id="GO:0017183">
    <property type="term" value="P:protein histidyl modification to diphthamide"/>
    <property type="evidence" value="ECO:0007669"/>
    <property type="project" value="InterPro"/>
</dbReference>
<evidence type="ECO:0000256" key="3">
    <source>
        <dbReference type="ARBA" id="ARBA00006179"/>
    </source>
</evidence>
<dbReference type="FunFam" id="3.40.50.11860:FF:000001">
    <property type="entry name" value="2-(3-amino-3-carboxypropyl)histidine synthase subunit 2"/>
    <property type="match status" value="1"/>
</dbReference>
<dbReference type="GO" id="GO:0046872">
    <property type="term" value="F:metal ion binding"/>
    <property type="evidence" value="ECO:0007669"/>
    <property type="project" value="UniProtKB-KW"/>
</dbReference>
<reference evidence="8 9" key="1">
    <citation type="submission" date="2022-01" db="EMBL/GenBank/DDBJ databases">
        <authorList>
            <person name="Xiong W."/>
            <person name="Schranz E."/>
        </authorList>
    </citation>
    <scope>NUCLEOTIDE SEQUENCE [LARGE SCALE GENOMIC DNA]</scope>
</reference>
<comment type="pathway">
    <text evidence="2">Protein modification; peptidyl-diphthamide biosynthesis.</text>
</comment>
<dbReference type="Gene3D" id="3.40.50.11860">
    <property type="entry name" value="Diphthamide synthesis DPH1/DPH2 domain 3"/>
    <property type="match status" value="1"/>
</dbReference>
<proteinExistence type="inferred from homology"/>